<accession>A0A9P9EPT4</accession>
<evidence type="ECO:0008006" key="3">
    <source>
        <dbReference type="Google" id="ProtNLM"/>
    </source>
</evidence>
<dbReference type="PANTHER" id="PTHR33606">
    <property type="entry name" value="PROTEIN YCII"/>
    <property type="match status" value="1"/>
</dbReference>
<dbReference type="PANTHER" id="PTHR33606:SF3">
    <property type="entry name" value="PROTEIN YCII"/>
    <property type="match status" value="1"/>
</dbReference>
<name>A0A9P9EPT4_9HYPO</name>
<reference evidence="1" key="1">
    <citation type="journal article" date="2021" name="Nat. Commun.">
        <title>Genetic determinants of endophytism in the Arabidopsis root mycobiome.</title>
        <authorList>
            <person name="Mesny F."/>
            <person name="Miyauchi S."/>
            <person name="Thiergart T."/>
            <person name="Pickel B."/>
            <person name="Atanasova L."/>
            <person name="Karlsson M."/>
            <person name="Huettel B."/>
            <person name="Barry K.W."/>
            <person name="Haridas S."/>
            <person name="Chen C."/>
            <person name="Bauer D."/>
            <person name="Andreopoulos W."/>
            <person name="Pangilinan J."/>
            <person name="LaButti K."/>
            <person name="Riley R."/>
            <person name="Lipzen A."/>
            <person name="Clum A."/>
            <person name="Drula E."/>
            <person name="Henrissat B."/>
            <person name="Kohler A."/>
            <person name="Grigoriev I.V."/>
            <person name="Martin F.M."/>
            <person name="Hacquard S."/>
        </authorList>
    </citation>
    <scope>NUCLEOTIDE SEQUENCE</scope>
    <source>
        <strain evidence="1">MPI-CAGE-AT-0147</strain>
    </source>
</reference>
<proteinExistence type="predicted"/>
<dbReference type="EMBL" id="JAGMUV010000010">
    <property type="protein sequence ID" value="KAH7142011.1"/>
    <property type="molecule type" value="Genomic_DNA"/>
</dbReference>
<dbReference type="SUPFAM" id="SSF54909">
    <property type="entry name" value="Dimeric alpha+beta barrel"/>
    <property type="match status" value="1"/>
</dbReference>
<dbReference type="OrthoDB" id="5519740at2759"/>
<evidence type="ECO:0000313" key="1">
    <source>
        <dbReference type="EMBL" id="KAH7142011.1"/>
    </source>
</evidence>
<dbReference type="InterPro" id="IPR011008">
    <property type="entry name" value="Dimeric_a/b-barrel"/>
</dbReference>
<dbReference type="InterPro" id="IPR051807">
    <property type="entry name" value="Sec-metab_biosynth-assoc"/>
</dbReference>
<gene>
    <name evidence="1" type="ORF">EDB81DRAFT_948257</name>
</gene>
<evidence type="ECO:0000313" key="2">
    <source>
        <dbReference type="Proteomes" id="UP000738349"/>
    </source>
</evidence>
<keyword evidence="2" id="KW-1185">Reference proteome</keyword>
<sequence length="114" mass="12885">MVTPSTPQPEKSEWLIHIPDFPDAKDRRTAAFPQHIARTKSDPEGFWVFGGATLKDCVAPGQPPHITGSAMLVYAPSRDYILARLKDDHLVKERVWDLENATIHPFFRPKRGPV</sequence>
<dbReference type="AlphaFoldDB" id="A0A9P9EPT4"/>
<organism evidence="1 2">
    <name type="scientific">Dactylonectria macrodidyma</name>
    <dbReference type="NCBI Taxonomy" id="307937"/>
    <lineage>
        <taxon>Eukaryota</taxon>
        <taxon>Fungi</taxon>
        <taxon>Dikarya</taxon>
        <taxon>Ascomycota</taxon>
        <taxon>Pezizomycotina</taxon>
        <taxon>Sordariomycetes</taxon>
        <taxon>Hypocreomycetidae</taxon>
        <taxon>Hypocreales</taxon>
        <taxon>Nectriaceae</taxon>
        <taxon>Dactylonectria</taxon>
    </lineage>
</organism>
<comment type="caution">
    <text evidence="1">The sequence shown here is derived from an EMBL/GenBank/DDBJ whole genome shotgun (WGS) entry which is preliminary data.</text>
</comment>
<dbReference type="Proteomes" id="UP000738349">
    <property type="component" value="Unassembled WGS sequence"/>
</dbReference>
<protein>
    <recommendedName>
        <fullName evidence="3">YCII-related domain-containing protein</fullName>
    </recommendedName>
</protein>
<dbReference type="Gene3D" id="3.30.70.1060">
    <property type="entry name" value="Dimeric alpha+beta barrel"/>
    <property type="match status" value="1"/>
</dbReference>